<dbReference type="GO" id="GO:0043161">
    <property type="term" value="P:proteasome-mediated ubiquitin-dependent protein catabolic process"/>
    <property type="evidence" value="ECO:0007669"/>
    <property type="project" value="TreeGrafter"/>
</dbReference>
<evidence type="ECO:0000313" key="3">
    <source>
        <dbReference type="EMBL" id="GFS31657.1"/>
    </source>
</evidence>
<evidence type="ECO:0000259" key="1">
    <source>
        <dbReference type="Pfam" id="PF01398"/>
    </source>
</evidence>
<dbReference type="PANTHER" id="PTHR10540:SF7">
    <property type="entry name" value="26S PROTEASOME NON-ATPASE REGULATORY SUBUNIT 7"/>
    <property type="match status" value="1"/>
</dbReference>
<reference evidence="4" key="1">
    <citation type="submission" date="2019-07" db="EMBL/GenBank/DDBJ databases">
        <title>De Novo Assembly of kiwifruit Actinidia rufa.</title>
        <authorList>
            <person name="Sugita-Konishi S."/>
            <person name="Sato K."/>
            <person name="Mori E."/>
            <person name="Abe Y."/>
            <person name="Kisaki G."/>
            <person name="Hamano K."/>
            <person name="Suezawa K."/>
            <person name="Otani M."/>
            <person name="Fukuda T."/>
            <person name="Manabe T."/>
            <person name="Gomi K."/>
            <person name="Tabuchi M."/>
            <person name="Akimitsu K."/>
            <person name="Kataoka I."/>
        </authorList>
    </citation>
    <scope>NUCLEOTIDE SEQUENCE [LARGE SCALE GENOMIC DNA]</scope>
    <source>
        <strain evidence="4">cv. Fuchu</strain>
    </source>
</reference>
<accession>A0A7J0DBG3</accession>
<evidence type="ECO:0000259" key="2">
    <source>
        <dbReference type="Pfam" id="PF13012"/>
    </source>
</evidence>
<dbReference type="InterPro" id="IPR024969">
    <property type="entry name" value="EIF3F/CSN6-like_C"/>
</dbReference>
<dbReference type="EMBL" id="BJWL01000149">
    <property type="protein sequence ID" value="GFS31657.1"/>
    <property type="molecule type" value="Genomic_DNA"/>
</dbReference>
<dbReference type="GO" id="GO:0008237">
    <property type="term" value="F:metallopeptidase activity"/>
    <property type="evidence" value="ECO:0007669"/>
    <property type="project" value="InterPro"/>
</dbReference>
<dbReference type="Proteomes" id="UP000585474">
    <property type="component" value="Unassembled WGS sequence"/>
</dbReference>
<feature type="domain" description="JAB1/MPN/MOV34 metalloenzyme" evidence="1">
    <location>
        <begin position="13"/>
        <end position="73"/>
    </location>
</feature>
<comment type="caution">
    <text evidence="3">The sequence shown here is derived from an EMBL/GenBank/DDBJ whole genome shotgun (WGS) entry which is preliminary data.</text>
</comment>
<dbReference type="GO" id="GO:0000502">
    <property type="term" value="C:proteasome complex"/>
    <property type="evidence" value="ECO:0007669"/>
    <property type="project" value="TreeGrafter"/>
</dbReference>
<evidence type="ECO:0000313" key="4">
    <source>
        <dbReference type="Proteomes" id="UP000585474"/>
    </source>
</evidence>
<dbReference type="Pfam" id="PF01398">
    <property type="entry name" value="JAB"/>
    <property type="match status" value="1"/>
</dbReference>
<proteinExistence type="predicted"/>
<dbReference type="PANTHER" id="PTHR10540">
    <property type="entry name" value="EUKARYOTIC TRANSLATION INITIATION FACTOR 3 SUBUNIT F-RELATED"/>
    <property type="match status" value="1"/>
</dbReference>
<dbReference type="OrthoDB" id="10256771at2759"/>
<feature type="domain" description="EIF3F/CSN6-like C-terminal" evidence="2">
    <location>
        <begin position="157"/>
        <end position="237"/>
    </location>
</feature>
<dbReference type="Pfam" id="PF13012">
    <property type="entry name" value="MitMem_reg"/>
    <property type="match status" value="1"/>
</dbReference>
<dbReference type="AlphaFoldDB" id="A0A7J0DBG3"/>
<protein>
    <submittedName>
        <fullName evidence="3">RP non-ATPase subunit 8A</fullName>
    </submittedName>
</protein>
<gene>
    <name evidence="3" type="ORF">Acr_00g0018500</name>
</gene>
<sequence length="246" mass="27885">MDVIKTQQVSARSIEKVIVHPLVLLSIVDHYNRVAHDTKKRVVGVLLGSSFRGTVDVTNSYAVPFEEDDKDPSICEGACCRVVYSTGPKLREKTTSIFMGYSMTMCPILSWSLLMSNLKRWEFQLKLTMLLKKLKRMPLRKARRFFVHVPSEIAAHEVEEIGVEHLLRDVKDTTISTLATEVTGKLAALKGLDARLQEIRSYLDLVIDGKLPLNHEILCHLQDVFNLLPNLNVAELTYKSFCSENK</sequence>
<organism evidence="3 4">
    <name type="scientific">Actinidia rufa</name>
    <dbReference type="NCBI Taxonomy" id="165716"/>
    <lineage>
        <taxon>Eukaryota</taxon>
        <taxon>Viridiplantae</taxon>
        <taxon>Streptophyta</taxon>
        <taxon>Embryophyta</taxon>
        <taxon>Tracheophyta</taxon>
        <taxon>Spermatophyta</taxon>
        <taxon>Magnoliopsida</taxon>
        <taxon>eudicotyledons</taxon>
        <taxon>Gunneridae</taxon>
        <taxon>Pentapetalae</taxon>
        <taxon>asterids</taxon>
        <taxon>Ericales</taxon>
        <taxon>Actinidiaceae</taxon>
        <taxon>Actinidia</taxon>
    </lineage>
</organism>
<dbReference type="Gene3D" id="3.40.140.10">
    <property type="entry name" value="Cytidine Deaminase, domain 2"/>
    <property type="match status" value="2"/>
</dbReference>
<keyword evidence="4" id="KW-1185">Reference proteome</keyword>
<name>A0A7J0DBG3_9ERIC</name>
<dbReference type="InterPro" id="IPR000555">
    <property type="entry name" value="JAMM/MPN+_dom"/>
</dbReference>